<gene>
    <name evidence="1" type="ordered locus">Celal_2659</name>
</gene>
<dbReference type="AlphaFoldDB" id="E6XB80"/>
<dbReference type="KEGG" id="cao:Celal_2659"/>
<dbReference type="Proteomes" id="UP000008634">
    <property type="component" value="Chromosome"/>
</dbReference>
<organism evidence="1 2">
    <name type="scientific">Cellulophaga algicola (strain DSM 14237 / IC166 / ACAM 630)</name>
    <dbReference type="NCBI Taxonomy" id="688270"/>
    <lineage>
        <taxon>Bacteria</taxon>
        <taxon>Pseudomonadati</taxon>
        <taxon>Bacteroidota</taxon>
        <taxon>Flavobacteriia</taxon>
        <taxon>Flavobacteriales</taxon>
        <taxon>Flavobacteriaceae</taxon>
        <taxon>Cellulophaga</taxon>
    </lineage>
</organism>
<evidence type="ECO:0000313" key="1">
    <source>
        <dbReference type="EMBL" id="ADV49944.1"/>
    </source>
</evidence>
<keyword evidence="2" id="KW-1185">Reference proteome</keyword>
<dbReference type="HOGENOM" id="CLU_3306767_0_0_10"/>
<evidence type="ECO:0000313" key="2">
    <source>
        <dbReference type="Proteomes" id="UP000008634"/>
    </source>
</evidence>
<protein>
    <submittedName>
        <fullName evidence="1">Uncharacterized protein</fullName>
    </submittedName>
</protein>
<reference evidence="1 2" key="1">
    <citation type="journal article" date="2010" name="Stand. Genomic Sci.">
        <title>Complete genome sequence of Cellulophaga algicola type strain (IC166).</title>
        <authorList>
            <person name="Abt B."/>
            <person name="Lu M."/>
            <person name="Misra M."/>
            <person name="Han C."/>
            <person name="Nolan M."/>
            <person name="Lucas S."/>
            <person name="Hammon N."/>
            <person name="Deshpande S."/>
            <person name="Cheng J.F."/>
            <person name="Tapia R."/>
            <person name="Goodwin L."/>
            <person name="Pitluck S."/>
            <person name="Liolios K."/>
            <person name="Pagani I."/>
            <person name="Ivanova N."/>
            <person name="Mavromatis K."/>
            <person name="Ovchinikova G."/>
            <person name="Pati A."/>
            <person name="Chen A."/>
            <person name="Palaniappan K."/>
            <person name="Land M."/>
            <person name="Hauser L."/>
            <person name="Chang Y.J."/>
            <person name="Jeffries C.D."/>
            <person name="Detter J.C."/>
            <person name="Brambilla E."/>
            <person name="Rohde M."/>
            <person name="Tindall B.J."/>
            <person name="Goker M."/>
            <person name="Woyke T."/>
            <person name="Bristow J."/>
            <person name="Eisen J.A."/>
            <person name="Markowitz V."/>
            <person name="Hugenholtz P."/>
            <person name="Kyrpides N.C."/>
            <person name="Klenk H.P."/>
            <person name="Lapidus A."/>
        </authorList>
    </citation>
    <scope>NUCLEOTIDE SEQUENCE [LARGE SCALE GENOMIC DNA]</scope>
    <source>
        <strain evidence="2">DSM 14237 / IC166 / ACAM 630</strain>
    </source>
</reference>
<accession>E6XB80</accession>
<proteinExistence type="predicted"/>
<dbReference type="EMBL" id="CP002453">
    <property type="protein sequence ID" value="ADV49944.1"/>
    <property type="molecule type" value="Genomic_DNA"/>
</dbReference>
<name>E6XB80_CELAD</name>
<sequence length="39" mass="4414">MMVTTIVLITSIPLVILFLNTKQNTAKQLKTVKVKVTKR</sequence>